<sequence length="658" mass="72281">MHFRVLAKALRLSGGDHVHAGTVVGKLEGEREITLGFVDLLRDDFVEKDRSRGIYFTQDWVSLPGVLPVASGGIHVWHMPALTEIFGDDSVLQFGGGTLGHPWGNAPGAVANRVALEACVQARNEGRDLAREGNEIIREASKWSPELAAACEVWKEIKFEFEAMDTFNFYHQLHTFNYDDSNNNHLYDATFSPYLNGNNEGTTIVGRLGEPSQKLNPLKSPLQKLEKKEENGEIGRDEPMAIIATRKHGLPYGTPSIRSESTTCNSQSALLQSGMMMRNSLRNKKDNNKKGHQAKSVLAGLSFKCSCSDKDSVDAGEISFSKPATYGAVHDKKTRRKLVDIAALDASHSIKISKPNAELLKINNVYFQTQEGTFGNRQKSSLAFSPLSSASGNQNHILVTKMQQQQLDEVVEAEKPRNSIEVFGSPTILKNKLKSLSFDRTTTRFAMASSRDGTPRLLLEEIDHSNYINDAASDASSDLFEIESIKSKTNPFLARQTSDAAASSCVSPTNGYAPSEASIEWSVATASAAVMSDCEEQMSEVTIRSPIRTTSKTTFANGKAKSTTKEVQRIRRPSMLLGCKNHKSVRVAGDAYITYENPSSTPKLRSRTNSSSQVARFPSETKLGNFGAKHGQHHHHAYATPSPLQHSHSPHASKLLYI</sequence>
<dbReference type="Proteomes" id="UP000053555">
    <property type="component" value="Unassembled WGS sequence"/>
</dbReference>
<dbReference type="InterPro" id="IPR036376">
    <property type="entry name" value="RuBisCO_lsu_C_sf"/>
</dbReference>
<dbReference type="InterPro" id="IPR033966">
    <property type="entry name" value="RuBisCO"/>
</dbReference>
<dbReference type="EC" id="4.1.1.39" evidence="3"/>
<organism evidence="3">
    <name type="scientific">Glycine soja</name>
    <name type="common">Wild soybean</name>
    <dbReference type="NCBI Taxonomy" id="3848"/>
    <lineage>
        <taxon>Eukaryota</taxon>
        <taxon>Viridiplantae</taxon>
        <taxon>Streptophyta</taxon>
        <taxon>Embryophyta</taxon>
        <taxon>Tracheophyta</taxon>
        <taxon>Spermatophyta</taxon>
        <taxon>Magnoliopsida</taxon>
        <taxon>eudicotyledons</taxon>
        <taxon>Gunneridae</taxon>
        <taxon>Pentapetalae</taxon>
        <taxon>rosids</taxon>
        <taxon>fabids</taxon>
        <taxon>Fabales</taxon>
        <taxon>Fabaceae</taxon>
        <taxon>Papilionoideae</taxon>
        <taxon>50 kb inversion clade</taxon>
        <taxon>NPAAA clade</taxon>
        <taxon>indigoferoid/millettioid clade</taxon>
        <taxon>Phaseoleae</taxon>
        <taxon>Glycine</taxon>
        <taxon>Glycine subgen. Soja</taxon>
    </lineage>
</organism>
<gene>
    <name evidence="3" type="ORF">glysoja_033096</name>
</gene>
<evidence type="ECO:0000259" key="2">
    <source>
        <dbReference type="Pfam" id="PF00016"/>
    </source>
</evidence>
<evidence type="ECO:0000313" key="3">
    <source>
        <dbReference type="EMBL" id="KHN06855.1"/>
    </source>
</evidence>
<dbReference type="EMBL" id="KN667426">
    <property type="protein sequence ID" value="KHN06855.1"/>
    <property type="molecule type" value="Genomic_DNA"/>
</dbReference>
<dbReference type="AlphaFoldDB" id="A0A0B2PC31"/>
<dbReference type="PANTHER" id="PTHR42704">
    <property type="entry name" value="RIBULOSE BISPHOSPHATE CARBOXYLASE"/>
    <property type="match status" value="1"/>
</dbReference>
<dbReference type="SUPFAM" id="SSF51649">
    <property type="entry name" value="RuBisCo, C-terminal domain"/>
    <property type="match status" value="1"/>
</dbReference>
<dbReference type="InterPro" id="IPR000685">
    <property type="entry name" value="RuBisCO_lsu_C"/>
</dbReference>
<feature type="domain" description="Ribulose bisphosphate carboxylase large subunit C-terminal" evidence="2">
    <location>
        <begin position="1"/>
        <end position="154"/>
    </location>
</feature>
<evidence type="ECO:0000256" key="1">
    <source>
        <dbReference type="SAM" id="MobiDB-lite"/>
    </source>
</evidence>
<keyword evidence="3" id="KW-0456">Lyase</keyword>
<accession>A0A0B2PC31</accession>
<proteinExistence type="predicted"/>
<dbReference type="GO" id="GO:0000287">
    <property type="term" value="F:magnesium ion binding"/>
    <property type="evidence" value="ECO:0007669"/>
    <property type="project" value="InterPro"/>
</dbReference>
<dbReference type="Gene3D" id="3.20.20.110">
    <property type="entry name" value="Ribulose bisphosphate carboxylase, large subunit, C-terminal domain"/>
    <property type="match status" value="1"/>
</dbReference>
<reference evidence="3" key="1">
    <citation type="submission" date="2014-07" db="EMBL/GenBank/DDBJ databases">
        <title>Identification of a novel salt tolerance gene in wild soybean by whole-genome sequencing.</title>
        <authorList>
            <person name="Lam H.-M."/>
            <person name="Qi X."/>
            <person name="Li M.-W."/>
            <person name="Liu X."/>
            <person name="Xie M."/>
            <person name="Ni M."/>
            <person name="Xu X."/>
        </authorList>
    </citation>
    <scope>NUCLEOTIDE SEQUENCE [LARGE SCALE GENOMIC DNA]</scope>
    <source>
        <tissue evidence="3">Root</tissue>
    </source>
</reference>
<dbReference type="Pfam" id="PF00016">
    <property type="entry name" value="RuBisCO_large"/>
    <property type="match status" value="1"/>
</dbReference>
<name>A0A0B2PC31_GLYSO</name>
<feature type="region of interest" description="Disordered" evidence="1">
    <location>
        <begin position="628"/>
        <end position="658"/>
    </location>
</feature>
<protein>
    <submittedName>
        <fullName evidence="3">Ribulose bisphosphate carboxylase large chain</fullName>
        <ecNumber evidence="3">4.1.1.39</ecNumber>
    </submittedName>
</protein>
<dbReference type="GO" id="GO:0016984">
    <property type="term" value="F:ribulose-bisphosphate carboxylase activity"/>
    <property type="evidence" value="ECO:0007669"/>
    <property type="project" value="UniProtKB-EC"/>
</dbReference>
<dbReference type="PANTHER" id="PTHR42704:SF16">
    <property type="entry name" value="RIBULOSE BISPHOSPHATE CARBOXYLASE LARGE CHAIN"/>
    <property type="match status" value="1"/>
</dbReference>